<dbReference type="CDD" id="cd00383">
    <property type="entry name" value="trans_reg_C"/>
    <property type="match status" value="1"/>
</dbReference>
<dbReference type="GO" id="GO:0006355">
    <property type="term" value="P:regulation of DNA-templated transcription"/>
    <property type="evidence" value="ECO:0007669"/>
    <property type="project" value="InterPro"/>
</dbReference>
<dbReference type="PROSITE" id="PS51755">
    <property type="entry name" value="OMPR_PHOB"/>
    <property type="match status" value="1"/>
</dbReference>
<dbReference type="EMBL" id="JPWJ01000002">
    <property type="protein sequence ID" value="RCK52048.1"/>
    <property type="molecule type" value="Genomic_DNA"/>
</dbReference>
<keyword evidence="3" id="KW-0805">Transcription regulation</keyword>
<dbReference type="SMART" id="SM00448">
    <property type="entry name" value="REC"/>
    <property type="match status" value="1"/>
</dbReference>
<dbReference type="GO" id="GO:0032993">
    <property type="term" value="C:protein-DNA complex"/>
    <property type="evidence" value="ECO:0007669"/>
    <property type="project" value="TreeGrafter"/>
</dbReference>
<dbReference type="Proteomes" id="UP000219068">
    <property type="component" value="Unassembled WGS sequence"/>
</dbReference>
<name>A0A154KXW4_9PROT</name>
<dbReference type="Gene3D" id="1.10.10.10">
    <property type="entry name" value="Winged helix-like DNA-binding domain superfamily/Winged helix DNA-binding domain"/>
    <property type="match status" value="1"/>
</dbReference>
<dbReference type="Proteomes" id="UP000252266">
    <property type="component" value="Unassembled WGS sequence"/>
</dbReference>
<dbReference type="Pfam" id="PF00072">
    <property type="entry name" value="Response_reg"/>
    <property type="match status" value="1"/>
</dbReference>
<sequence>MKSTANIMVLLVEDNMDIAGTISDYLTIEGIECDHAFDGETGFQRALTGEYDVILLDIMLPFRDGISICNALRNEGIDTPVLMLTARDTLADKLEGFSAGADDYLVKPFALEELLMRTRVLSRRRSGEIRRFSLGDLIVDFENRHVARSGQAINLSPTSWTILEVLAQNSPHVVTRSRLSMALWQGDPPDTNALKTHLYKLRMRIDKPFDQNLIHTVAGQGVALRE</sequence>
<feature type="DNA-binding region" description="OmpR/PhoB-type" evidence="7">
    <location>
        <begin position="129"/>
        <end position="226"/>
    </location>
</feature>
<dbReference type="AlphaFoldDB" id="A0A154KXW4"/>
<dbReference type="InterPro" id="IPR036388">
    <property type="entry name" value="WH-like_DNA-bd_sf"/>
</dbReference>
<dbReference type="InterPro" id="IPR001789">
    <property type="entry name" value="Sig_transdc_resp-reg_receiver"/>
</dbReference>
<reference evidence="11 12" key="2">
    <citation type="submission" date="2017-08" db="EMBL/GenBank/DDBJ databases">
        <authorList>
            <person name="de Groot N.N."/>
        </authorList>
    </citation>
    <scope>NUCLEOTIDE SEQUENCE [LARGE SCALE GENOMIC DNA]</scope>
    <source>
        <strain evidence="11 12">USBA 78</strain>
    </source>
</reference>
<evidence type="ECO:0000259" key="8">
    <source>
        <dbReference type="PROSITE" id="PS50110"/>
    </source>
</evidence>
<organism evidence="10 13">
    <name type="scientific">Thalassospira xiamenensis</name>
    <dbReference type="NCBI Taxonomy" id="220697"/>
    <lineage>
        <taxon>Bacteria</taxon>
        <taxon>Pseudomonadati</taxon>
        <taxon>Pseudomonadota</taxon>
        <taxon>Alphaproteobacteria</taxon>
        <taxon>Rhodospirillales</taxon>
        <taxon>Thalassospiraceae</taxon>
        <taxon>Thalassospira</taxon>
    </lineage>
</organism>
<dbReference type="InterPro" id="IPR011006">
    <property type="entry name" value="CheY-like_superfamily"/>
</dbReference>
<evidence type="ECO:0000256" key="4">
    <source>
        <dbReference type="ARBA" id="ARBA00023125"/>
    </source>
</evidence>
<dbReference type="PANTHER" id="PTHR48111:SF22">
    <property type="entry name" value="REGULATOR OF RPOS"/>
    <property type="match status" value="1"/>
</dbReference>
<accession>A0A154KXW4</accession>
<evidence type="ECO:0000256" key="7">
    <source>
        <dbReference type="PROSITE-ProRule" id="PRU01091"/>
    </source>
</evidence>
<evidence type="ECO:0000259" key="9">
    <source>
        <dbReference type="PROSITE" id="PS51755"/>
    </source>
</evidence>
<feature type="domain" description="OmpR/PhoB-type" evidence="9">
    <location>
        <begin position="129"/>
        <end position="226"/>
    </location>
</feature>
<protein>
    <submittedName>
        <fullName evidence="11">DNA-binding response regulator, OmpR family, contains REC and winged-helix (WHTH) domain</fullName>
    </submittedName>
    <submittedName>
        <fullName evidence="10">XRE family transcriptional regulator</fullName>
    </submittedName>
</protein>
<keyword evidence="5" id="KW-0804">Transcription</keyword>
<evidence type="ECO:0000256" key="3">
    <source>
        <dbReference type="ARBA" id="ARBA00023015"/>
    </source>
</evidence>
<dbReference type="EMBL" id="OBMM01000001">
    <property type="protein sequence ID" value="SOB96447.1"/>
    <property type="molecule type" value="Genomic_DNA"/>
</dbReference>
<dbReference type="Gene3D" id="6.10.250.690">
    <property type="match status" value="1"/>
</dbReference>
<evidence type="ECO:0000256" key="2">
    <source>
        <dbReference type="ARBA" id="ARBA00023012"/>
    </source>
</evidence>
<dbReference type="GO" id="GO:0000156">
    <property type="term" value="F:phosphorelay response regulator activity"/>
    <property type="evidence" value="ECO:0007669"/>
    <property type="project" value="TreeGrafter"/>
</dbReference>
<evidence type="ECO:0000256" key="5">
    <source>
        <dbReference type="ARBA" id="ARBA00023163"/>
    </source>
</evidence>
<gene>
    <name evidence="11" type="ORF">SAMN05428964_1011876</name>
    <name evidence="10" type="ORF">TH44_06475</name>
</gene>
<dbReference type="InterPro" id="IPR001867">
    <property type="entry name" value="OmpR/PhoB-type_DNA-bd"/>
</dbReference>
<keyword evidence="1 6" id="KW-0597">Phosphoprotein</keyword>
<keyword evidence="4 7" id="KW-0238">DNA-binding</keyword>
<reference evidence="10 13" key="1">
    <citation type="submission" date="2014-07" db="EMBL/GenBank/DDBJ databases">
        <title>Draft genome sequence of Thalassospira xiamenensis IB13.</title>
        <authorList>
            <person name="Lai Q."/>
            <person name="Shao Z."/>
        </authorList>
    </citation>
    <scope>NUCLEOTIDE SEQUENCE [LARGE SCALE GENOMIC DNA]</scope>
    <source>
        <strain evidence="10 13">IB13</strain>
    </source>
</reference>
<evidence type="ECO:0000313" key="10">
    <source>
        <dbReference type="EMBL" id="RCK52048.1"/>
    </source>
</evidence>
<dbReference type="RefSeq" id="WP_062951506.1">
    <property type="nucleotide sequence ID" value="NZ_JALLPZ010000001.1"/>
</dbReference>
<keyword evidence="2" id="KW-0902">Two-component regulatory system</keyword>
<dbReference type="GO" id="GO:0005829">
    <property type="term" value="C:cytosol"/>
    <property type="evidence" value="ECO:0007669"/>
    <property type="project" value="TreeGrafter"/>
</dbReference>
<evidence type="ECO:0000313" key="13">
    <source>
        <dbReference type="Proteomes" id="UP000252266"/>
    </source>
</evidence>
<dbReference type="SUPFAM" id="SSF46894">
    <property type="entry name" value="C-terminal effector domain of the bipartite response regulators"/>
    <property type="match status" value="1"/>
</dbReference>
<dbReference type="GO" id="GO:0000976">
    <property type="term" value="F:transcription cis-regulatory region binding"/>
    <property type="evidence" value="ECO:0007669"/>
    <property type="project" value="TreeGrafter"/>
</dbReference>
<dbReference type="InterPro" id="IPR039420">
    <property type="entry name" value="WalR-like"/>
</dbReference>
<evidence type="ECO:0000256" key="6">
    <source>
        <dbReference type="PROSITE-ProRule" id="PRU00169"/>
    </source>
</evidence>
<feature type="modified residue" description="4-aspartylphosphate" evidence="6">
    <location>
        <position position="57"/>
    </location>
</feature>
<dbReference type="PROSITE" id="PS50110">
    <property type="entry name" value="RESPONSE_REGULATORY"/>
    <property type="match status" value="1"/>
</dbReference>
<dbReference type="Gene3D" id="3.40.50.2300">
    <property type="match status" value="1"/>
</dbReference>
<dbReference type="SUPFAM" id="SSF52172">
    <property type="entry name" value="CheY-like"/>
    <property type="match status" value="1"/>
</dbReference>
<dbReference type="SMART" id="SM00862">
    <property type="entry name" value="Trans_reg_C"/>
    <property type="match status" value="1"/>
</dbReference>
<dbReference type="InterPro" id="IPR016032">
    <property type="entry name" value="Sig_transdc_resp-reg_C-effctor"/>
</dbReference>
<dbReference type="PANTHER" id="PTHR48111">
    <property type="entry name" value="REGULATOR OF RPOS"/>
    <property type="match status" value="1"/>
</dbReference>
<evidence type="ECO:0000256" key="1">
    <source>
        <dbReference type="ARBA" id="ARBA00022553"/>
    </source>
</evidence>
<feature type="domain" description="Response regulatory" evidence="8">
    <location>
        <begin position="8"/>
        <end position="122"/>
    </location>
</feature>
<dbReference type="Pfam" id="PF00486">
    <property type="entry name" value="Trans_reg_C"/>
    <property type="match status" value="1"/>
</dbReference>
<dbReference type="FunFam" id="3.40.50.2300:FF:000001">
    <property type="entry name" value="DNA-binding response regulator PhoB"/>
    <property type="match status" value="1"/>
</dbReference>
<evidence type="ECO:0000313" key="12">
    <source>
        <dbReference type="Proteomes" id="UP000219068"/>
    </source>
</evidence>
<evidence type="ECO:0000313" key="11">
    <source>
        <dbReference type="EMBL" id="SOB96447.1"/>
    </source>
</evidence>
<proteinExistence type="predicted"/>